<feature type="region of interest" description="Disordered" evidence="1">
    <location>
        <begin position="55"/>
        <end position="75"/>
    </location>
</feature>
<organism evidence="2 3">
    <name type="scientific">Streptomyces fradiae ATCC 10745 = DSM 40063</name>
    <dbReference type="NCBI Taxonomy" id="1319510"/>
    <lineage>
        <taxon>Bacteria</taxon>
        <taxon>Bacillati</taxon>
        <taxon>Actinomycetota</taxon>
        <taxon>Actinomycetes</taxon>
        <taxon>Kitasatosporales</taxon>
        <taxon>Streptomycetaceae</taxon>
        <taxon>Streptomyces</taxon>
    </lineage>
</organism>
<name>A0A1Y2P1G1_STRFR</name>
<reference evidence="2 3" key="1">
    <citation type="submission" date="2016-09" db="EMBL/GenBank/DDBJ databases">
        <title>Streptomyces fradiae DSM40063, a candidate organism with high potential of specific P450 cytochromes.</title>
        <authorList>
            <person name="Grumaz C."/>
            <person name="Vainshtein Y."/>
            <person name="Kirstahler P."/>
            <person name="Sohn K."/>
        </authorList>
    </citation>
    <scope>NUCLEOTIDE SEQUENCE [LARGE SCALE GENOMIC DNA]</scope>
    <source>
        <strain evidence="2 3">DSM 40063</strain>
    </source>
</reference>
<dbReference type="AlphaFoldDB" id="A0A1Y2P1G1"/>
<accession>A0A1Y2P1G1</accession>
<sequence>MVGQHPRRRGAHRPGGPQRLVDHPAQRRRVPGAPQVVEVERLVQLVAAHVQGEPLRRRGPRLGDPDALRAAARPRRPLRPRSVRVEEAAPLAVDLVDAVLVEEGQLLRADQPGLLAVADVGQAGRLDHPVRHVEPEPVDAQIQPEPQHGREVGPHLLVLPVQVGLLGREEVQVPGAVRDPRPGGAAEDGLPVVGRQRAVRAPAGTEVVPVAPGARQGGLEPRVPVRGVVGHHVQDHAQAQLVGGPHERVGVGQVPEDGVDGPVVRHVVAAVRLRGGVERGQPHRVGPQPGHVRQPFARAPQVAYAVAVRVGERADVHLVDDRVPPPSGAVGRSGARAPRCRGRGGQLVGHGRCGLPSGTRPSASGVKRLAERAAVPQGRLGGRAEASVERLCLVCQAMRRQP</sequence>
<evidence type="ECO:0000313" key="2">
    <source>
        <dbReference type="EMBL" id="OSY53652.1"/>
    </source>
</evidence>
<dbReference type="Proteomes" id="UP000194318">
    <property type="component" value="Unassembled WGS sequence"/>
</dbReference>
<gene>
    <name evidence="2" type="ORF">BG846_00661</name>
</gene>
<evidence type="ECO:0000313" key="3">
    <source>
        <dbReference type="Proteomes" id="UP000194318"/>
    </source>
</evidence>
<dbReference type="EMBL" id="MIFZ01000066">
    <property type="protein sequence ID" value="OSY53652.1"/>
    <property type="molecule type" value="Genomic_DNA"/>
</dbReference>
<feature type="compositionally biased region" description="Basic residues" evidence="1">
    <location>
        <begin position="1"/>
        <end position="12"/>
    </location>
</feature>
<proteinExistence type="predicted"/>
<feature type="compositionally biased region" description="Gly residues" evidence="1">
    <location>
        <begin position="343"/>
        <end position="352"/>
    </location>
</feature>
<evidence type="ECO:0000256" key="1">
    <source>
        <dbReference type="SAM" id="MobiDB-lite"/>
    </source>
</evidence>
<feature type="region of interest" description="Disordered" evidence="1">
    <location>
        <begin position="319"/>
        <end position="366"/>
    </location>
</feature>
<protein>
    <submittedName>
        <fullName evidence="2">Uncharacterized protein</fullName>
    </submittedName>
</protein>
<comment type="caution">
    <text evidence="2">The sequence shown here is derived from an EMBL/GenBank/DDBJ whole genome shotgun (WGS) entry which is preliminary data.</text>
</comment>
<feature type="region of interest" description="Disordered" evidence="1">
    <location>
        <begin position="1"/>
        <end position="33"/>
    </location>
</feature>